<reference evidence="8" key="1">
    <citation type="submission" date="2021-06" db="EMBL/GenBank/DDBJ databases">
        <authorList>
            <person name="Kallberg Y."/>
            <person name="Tangrot J."/>
            <person name="Rosling A."/>
        </authorList>
    </citation>
    <scope>NUCLEOTIDE SEQUENCE</scope>
    <source>
        <strain evidence="8">BR232B</strain>
    </source>
</reference>
<dbReference type="Proteomes" id="UP000789739">
    <property type="component" value="Unassembled WGS sequence"/>
</dbReference>
<dbReference type="Pfam" id="PF06888">
    <property type="entry name" value="Put_Phosphatase"/>
    <property type="match status" value="1"/>
</dbReference>
<accession>A0A9N9AYZ5</accession>
<protein>
    <submittedName>
        <fullName evidence="8">4859_t:CDS:1</fullName>
    </submittedName>
</protein>
<evidence type="ECO:0000256" key="6">
    <source>
        <dbReference type="PIRSR" id="PIRSR031051-2"/>
    </source>
</evidence>
<evidence type="ECO:0000313" key="8">
    <source>
        <dbReference type="EMBL" id="CAG8547202.1"/>
    </source>
</evidence>
<dbReference type="Gene3D" id="3.40.50.1000">
    <property type="entry name" value="HAD superfamily/HAD-like"/>
    <property type="match status" value="1"/>
</dbReference>
<evidence type="ECO:0000256" key="3">
    <source>
        <dbReference type="ARBA" id="ARBA00022801"/>
    </source>
</evidence>
<evidence type="ECO:0000256" key="4">
    <source>
        <dbReference type="ARBA" id="ARBA00022842"/>
    </source>
</evidence>
<dbReference type="InterPro" id="IPR006384">
    <property type="entry name" value="HAD_hydro_PyrdxlP_Pase-like"/>
</dbReference>
<proteinExistence type="predicted"/>
<feature type="binding site" evidence="7">
    <location>
        <position position="13"/>
    </location>
    <ligand>
        <name>Mg(2+)</name>
        <dbReference type="ChEBI" id="CHEBI:18420"/>
    </ligand>
</feature>
<comment type="cofactor">
    <cofactor evidence="1 7">
        <name>Mg(2+)</name>
        <dbReference type="ChEBI" id="CHEBI:18420"/>
    </cofactor>
</comment>
<feature type="binding site" evidence="7">
    <location>
        <position position="182"/>
    </location>
    <ligand>
        <name>Mg(2+)</name>
        <dbReference type="ChEBI" id="CHEBI:18420"/>
    </ligand>
</feature>
<dbReference type="NCBIfam" id="TIGR01488">
    <property type="entry name" value="HAD-SF-IB"/>
    <property type="match status" value="1"/>
</dbReference>
<keyword evidence="4 7" id="KW-0460">Magnesium</keyword>
<dbReference type="InterPro" id="IPR016965">
    <property type="entry name" value="Pase_PHOSPHO-typ"/>
</dbReference>
<dbReference type="NCBIfam" id="TIGR01489">
    <property type="entry name" value="DKMTPPase-SF"/>
    <property type="match status" value="1"/>
</dbReference>
<dbReference type="PANTHER" id="PTHR20889">
    <property type="entry name" value="PHOSPHATASE, ORPHAN 1, 2"/>
    <property type="match status" value="1"/>
</dbReference>
<evidence type="ECO:0000256" key="1">
    <source>
        <dbReference type="ARBA" id="ARBA00001946"/>
    </source>
</evidence>
<feature type="binding site" evidence="7">
    <location>
        <position position="11"/>
    </location>
    <ligand>
        <name>Mg(2+)</name>
        <dbReference type="ChEBI" id="CHEBI:18420"/>
    </ligand>
</feature>
<dbReference type="OrthoDB" id="10267182at2759"/>
<feature type="active site" description="Nucleophile" evidence="5">
    <location>
        <position position="11"/>
    </location>
</feature>
<keyword evidence="3" id="KW-0378">Hydrolase</keyword>
<comment type="caution">
    <text evidence="8">The sequence shown here is derived from an EMBL/GenBank/DDBJ whole genome shotgun (WGS) entry which is preliminary data.</text>
</comment>
<dbReference type="GO" id="GO:0046872">
    <property type="term" value="F:metal ion binding"/>
    <property type="evidence" value="ECO:0007669"/>
    <property type="project" value="UniProtKB-KW"/>
</dbReference>
<dbReference type="PIRSF" id="PIRSF031051">
    <property type="entry name" value="PyrdxlP_Pase_PHOSPHO2"/>
    <property type="match status" value="1"/>
</dbReference>
<sequence length="256" mass="29232">MASSKRLAVFDFDWSLIDANSDVWIFDDLSKDLSLKITALHRQLQWTDLIDLLLGELYQKGINKEQIQESLAKIPFSPSMIETLRVMKNGNADIIILSDANSIFIETILNAYGVHHLVSAIITNPAAWDENGRLRVQRLIKATDEPHNCLNDCSVNMCKGRELEIYLASSPVKYDKVFYVGDSVNDFCPATKMTSNDTVLVRKGFRLEKYLNDKLSATTKIKSKIVYWNDAENILQIIKNEFANEELQISRNRNVR</sequence>
<feature type="binding site" evidence="6">
    <location>
        <position position="99"/>
    </location>
    <ligand>
        <name>substrate</name>
    </ligand>
</feature>
<keyword evidence="2 7" id="KW-0479">Metal-binding</keyword>
<gene>
    <name evidence="8" type="ORF">PBRASI_LOCUS4896</name>
</gene>
<dbReference type="EMBL" id="CAJVPI010000535">
    <property type="protein sequence ID" value="CAG8547202.1"/>
    <property type="molecule type" value="Genomic_DNA"/>
</dbReference>
<dbReference type="SUPFAM" id="SSF56784">
    <property type="entry name" value="HAD-like"/>
    <property type="match status" value="1"/>
</dbReference>
<evidence type="ECO:0000256" key="5">
    <source>
        <dbReference type="PIRSR" id="PIRSR031051-1"/>
    </source>
</evidence>
<organism evidence="8 9">
    <name type="scientific">Paraglomus brasilianum</name>
    <dbReference type="NCBI Taxonomy" id="144538"/>
    <lineage>
        <taxon>Eukaryota</taxon>
        <taxon>Fungi</taxon>
        <taxon>Fungi incertae sedis</taxon>
        <taxon>Mucoromycota</taxon>
        <taxon>Glomeromycotina</taxon>
        <taxon>Glomeromycetes</taxon>
        <taxon>Paraglomerales</taxon>
        <taxon>Paraglomeraceae</taxon>
        <taxon>Paraglomus</taxon>
    </lineage>
</organism>
<evidence type="ECO:0000256" key="2">
    <source>
        <dbReference type="ARBA" id="ARBA00022723"/>
    </source>
</evidence>
<keyword evidence="9" id="KW-1185">Reference proteome</keyword>
<dbReference type="GO" id="GO:0016791">
    <property type="term" value="F:phosphatase activity"/>
    <property type="evidence" value="ECO:0007669"/>
    <property type="project" value="InterPro"/>
</dbReference>
<dbReference type="PANTHER" id="PTHR20889:SF12">
    <property type="entry name" value="LP01149P"/>
    <property type="match status" value="1"/>
</dbReference>
<dbReference type="AlphaFoldDB" id="A0A9N9AYZ5"/>
<dbReference type="InterPro" id="IPR023214">
    <property type="entry name" value="HAD_sf"/>
</dbReference>
<feature type="active site" description="Proton donor" evidence="5">
    <location>
        <position position="13"/>
    </location>
</feature>
<evidence type="ECO:0000256" key="7">
    <source>
        <dbReference type="PIRSR" id="PIRSR031051-3"/>
    </source>
</evidence>
<name>A0A9N9AYZ5_9GLOM</name>
<feature type="binding site" evidence="6">
    <location>
        <position position="22"/>
    </location>
    <ligand>
        <name>substrate</name>
    </ligand>
</feature>
<dbReference type="InterPro" id="IPR036412">
    <property type="entry name" value="HAD-like_sf"/>
</dbReference>
<evidence type="ECO:0000313" key="9">
    <source>
        <dbReference type="Proteomes" id="UP000789739"/>
    </source>
</evidence>